<dbReference type="GO" id="GO:0008519">
    <property type="term" value="F:ammonium channel activity"/>
    <property type="evidence" value="ECO:0007669"/>
    <property type="project" value="InterPro"/>
</dbReference>
<feature type="compositionally biased region" description="Acidic residues" evidence="8">
    <location>
        <begin position="1033"/>
        <end position="1043"/>
    </location>
</feature>
<evidence type="ECO:0000256" key="5">
    <source>
        <dbReference type="ARBA" id="ARBA00022989"/>
    </source>
</evidence>
<feature type="domain" description="Ammonium transporter AmtB-like" evidence="10">
    <location>
        <begin position="38"/>
        <end position="197"/>
    </location>
</feature>
<dbReference type="InParanoid" id="A0A0G4EUE1"/>
<feature type="compositionally biased region" description="Acidic residues" evidence="8">
    <location>
        <begin position="1380"/>
        <end position="1399"/>
    </location>
</feature>
<feature type="compositionally biased region" description="Basic residues" evidence="8">
    <location>
        <begin position="923"/>
        <end position="936"/>
    </location>
</feature>
<dbReference type="GO" id="GO:0005886">
    <property type="term" value="C:plasma membrane"/>
    <property type="evidence" value="ECO:0007669"/>
    <property type="project" value="TreeGrafter"/>
</dbReference>
<feature type="domain" description="Ammonium transporter AmtB-like" evidence="10">
    <location>
        <begin position="239"/>
        <end position="314"/>
    </location>
</feature>
<protein>
    <recommendedName>
        <fullName evidence="10">Ammonium transporter AmtB-like domain-containing protein</fullName>
    </recommendedName>
</protein>
<feature type="transmembrane region" description="Helical" evidence="9">
    <location>
        <begin position="134"/>
        <end position="154"/>
    </location>
</feature>
<feature type="compositionally biased region" description="Polar residues" evidence="8">
    <location>
        <begin position="1287"/>
        <end position="1312"/>
    </location>
</feature>
<evidence type="ECO:0000259" key="10">
    <source>
        <dbReference type="Pfam" id="PF00909"/>
    </source>
</evidence>
<evidence type="ECO:0000256" key="7">
    <source>
        <dbReference type="ARBA" id="ARBA00023177"/>
    </source>
</evidence>
<feature type="transmembrane region" description="Helical" evidence="9">
    <location>
        <begin position="268"/>
        <end position="291"/>
    </location>
</feature>
<evidence type="ECO:0000256" key="2">
    <source>
        <dbReference type="ARBA" id="ARBA00005887"/>
    </source>
</evidence>
<dbReference type="InterPro" id="IPR024041">
    <property type="entry name" value="NH4_transpt_AmtB-like_dom"/>
</dbReference>
<dbReference type="GO" id="GO:0097272">
    <property type="term" value="P:ammonium homeostasis"/>
    <property type="evidence" value="ECO:0007669"/>
    <property type="project" value="TreeGrafter"/>
</dbReference>
<feature type="compositionally biased region" description="Polar residues" evidence="8">
    <location>
        <begin position="1091"/>
        <end position="1111"/>
    </location>
</feature>
<comment type="similarity">
    <text evidence="2">Belongs to the ammonia transporter channel (TC 1.A.11.2) family.</text>
</comment>
<feature type="transmembrane region" description="Helical" evidence="9">
    <location>
        <begin position="74"/>
        <end position="92"/>
    </location>
</feature>
<dbReference type="Proteomes" id="UP000041254">
    <property type="component" value="Unassembled WGS sequence"/>
</dbReference>
<keyword evidence="4 9" id="KW-0812">Transmembrane</keyword>
<dbReference type="EMBL" id="CDMY01000322">
    <property type="protein sequence ID" value="CEM02269.1"/>
    <property type="molecule type" value="Genomic_DNA"/>
</dbReference>
<feature type="compositionally biased region" description="Basic residues" evidence="8">
    <location>
        <begin position="1348"/>
        <end position="1358"/>
    </location>
</feature>
<reference evidence="11 12" key="1">
    <citation type="submission" date="2014-11" db="EMBL/GenBank/DDBJ databases">
        <authorList>
            <person name="Zhu J."/>
            <person name="Qi W."/>
            <person name="Song R."/>
        </authorList>
    </citation>
    <scope>NUCLEOTIDE SEQUENCE [LARGE SCALE GENOMIC DNA]</scope>
</reference>
<feature type="transmembrane region" description="Helical" evidence="9">
    <location>
        <begin position="237"/>
        <end position="256"/>
    </location>
</feature>
<feature type="transmembrane region" description="Helical" evidence="9">
    <location>
        <begin position="104"/>
        <end position="122"/>
    </location>
</feature>
<evidence type="ECO:0000256" key="6">
    <source>
        <dbReference type="ARBA" id="ARBA00023136"/>
    </source>
</evidence>
<dbReference type="PANTHER" id="PTHR11730:SF6">
    <property type="entry name" value="AMMONIUM TRANSPORTER"/>
    <property type="match status" value="1"/>
</dbReference>
<dbReference type="SUPFAM" id="SSF111352">
    <property type="entry name" value="Ammonium transporter"/>
    <property type="match status" value="1"/>
</dbReference>
<dbReference type="OrthoDB" id="407750at2759"/>
<feature type="compositionally biased region" description="Acidic residues" evidence="8">
    <location>
        <begin position="978"/>
        <end position="987"/>
    </location>
</feature>
<feature type="compositionally biased region" description="Acidic residues" evidence="8">
    <location>
        <begin position="1333"/>
        <end position="1342"/>
    </location>
</feature>
<evidence type="ECO:0000256" key="9">
    <source>
        <dbReference type="SAM" id="Phobius"/>
    </source>
</evidence>
<comment type="subcellular location">
    <subcellularLocation>
        <location evidence="1">Membrane</location>
        <topology evidence="1">Multi-pass membrane protein</topology>
    </subcellularLocation>
</comment>
<dbReference type="STRING" id="1169540.A0A0G4EUE1"/>
<accession>A0A0G4EUE1</accession>
<feature type="compositionally biased region" description="Acidic residues" evidence="8">
    <location>
        <begin position="1229"/>
        <end position="1239"/>
    </location>
</feature>
<feature type="compositionally biased region" description="Acidic residues" evidence="8">
    <location>
        <begin position="1114"/>
        <end position="1128"/>
    </location>
</feature>
<feature type="compositionally biased region" description="Basic residues" evidence="8">
    <location>
        <begin position="1266"/>
        <end position="1280"/>
    </location>
</feature>
<organism evidence="11 12">
    <name type="scientific">Vitrella brassicaformis (strain CCMP3155)</name>
    <dbReference type="NCBI Taxonomy" id="1169540"/>
    <lineage>
        <taxon>Eukaryota</taxon>
        <taxon>Sar</taxon>
        <taxon>Alveolata</taxon>
        <taxon>Colpodellida</taxon>
        <taxon>Vitrellaceae</taxon>
        <taxon>Vitrella</taxon>
    </lineage>
</organism>
<keyword evidence="7" id="KW-0924">Ammonia transport</keyword>
<dbReference type="Pfam" id="PF00909">
    <property type="entry name" value="Ammonium_transp"/>
    <property type="match status" value="3"/>
</dbReference>
<dbReference type="PANTHER" id="PTHR11730">
    <property type="entry name" value="AMMONIUM TRANSPORTER"/>
    <property type="match status" value="1"/>
</dbReference>
<feature type="region of interest" description="Disordered" evidence="8">
    <location>
        <begin position="786"/>
        <end position="855"/>
    </location>
</feature>
<feature type="compositionally biased region" description="Basic residues" evidence="8">
    <location>
        <begin position="1070"/>
        <end position="1084"/>
    </location>
</feature>
<dbReference type="InterPro" id="IPR029020">
    <property type="entry name" value="Ammonium/urea_transptr"/>
</dbReference>
<feature type="compositionally biased region" description="Basic residues" evidence="8">
    <location>
        <begin position="992"/>
        <end position="1002"/>
    </location>
</feature>
<feature type="transmembrane region" description="Helical" evidence="9">
    <location>
        <begin position="320"/>
        <end position="338"/>
    </location>
</feature>
<feature type="compositionally biased region" description="Basic and acidic residues" evidence="8">
    <location>
        <begin position="732"/>
        <end position="743"/>
    </location>
</feature>
<feature type="compositionally biased region" description="Basic residues" evidence="8">
    <location>
        <begin position="1186"/>
        <end position="1195"/>
    </location>
</feature>
<feature type="compositionally biased region" description="Basic and acidic residues" evidence="8">
    <location>
        <begin position="791"/>
        <end position="809"/>
    </location>
</feature>
<dbReference type="InterPro" id="IPR018047">
    <property type="entry name" value="Ammonium_transpt_CS"/>
</dbReference>
<name>A0A0G4EUE1_VITBC</name>
<sequence length="1399" mass="153764">MATNSTSCVFGECFDTFVVTSGGCEDAAFRNSVNEGYILQSAYLIFLMQAGFAMVEAACVAGKNANSILVKNTIDFLITIVSYTYIGYSFAFRSLSVFSDPDDLAFYFFHLVFAGLATTILSGPVAERISLRSFGLLCFVTAGCTYPLISGWIWRHDGWLNEEGFVDFAGGTAVHVVGGTAALVTTIFLGPRVGRFADYTPWNGSHIYEVLQRRSPDPECYVLPLGMPPLQLVTQPFWLLIGTFLLWFGWFGIIPGSTHGLSHELGYVASRVAAVTVLGACGGGLSAAVLSTFRPFKVADLSLGILAGLVSVTSDVVSAWPIHGAAGIWGAVAVGLFARSNRCGDYVKVGLLVADGSTELEEALELLGEQVYGVIAVISTTAAITAGTIILMNQCPFTRLRVSRQEELEGLDWAEHAIQNVQQARQEVLESLVHSLGQLYCEWDLSWLSPEAGRLRLHKSTSGTMESALSAFAHASRALKDSAQARKGKRMSGNLMEDGEMPVFLPLGTLRIKLEKAELKSQLKLHPGAKQDEDHSHMTIFVEVRLCRGDEEDNEAHPNFRRPRVTHAVEYGNPVWNESVEFANVGNEIANDLLIRITVIASEPTRQLSPWNRGRTSLKNYVIGDVYFRACPTYWGAEGDRVNLSRTLASGMVSSESLVKPILLSTAQRSLSALQSLQRRISFGSVLGKLGAGKKKKIIPTGKLFFRVSFCPSHHKEILKKTTTNLDEEDSRDSRTMTQELRDKHKLQRGRSKSERMVDRLKAKVQELREKGNLLSRIRSFGSKGLLDITNDSKKGSGQLDREELEAPVKKQPGSVMSPPKSALRISSKGPSAKVGSPISNLNTPNARSAPPLGDLDSIVIDKKDKAGLVEDPSVLTHPMMTSGGDGETPLPGAVRESGGVKFSGKVVEEGDADEGFNDTGRRVKRKQKLLQRKKTGPITLGKDVEDETDEDHMDIGEESPISPKAHGHVNFSGHDTDVDDNDDDTFDERHRKTARHTKLLARKATGQLKLTPAQQKALIDAGDSEAPSEFGNPDEDEEDDLPEVPQAVGRIKFDSRVKDEETDDEAHFHSRKRAAERKAKLGARRPTGQIKMTSSQQKLLTADSEPSTPGQDEPQEWWDGDADDEESAPARSQKAKGKGGAASLRLPATAARFAMEEEEGDKKGVAFTGHDTDVEDDDDDTFNERHRKTARHTKLLARKATGQLKLTPAQQKALIDAGDSEAPSEFGGPDDDEEDDLPEVPQAVGRIKFDSRVKDEETDDEVHFHSRKRAAERKAKLFARRPTGQIKMSASQQKLLTADSEPNTPGQQSQEFGEEDDSPNNRGVGFTGHDTDIEDEDEDEEFGRSDRKSKRSKKLRERKATGMIKMSDTQKGKLHMRYDDEEEDDEDDEEDDDDMDED</sequence>
<evidence type="ECO:0000256" key="3">
    <source>
        <dbReference type="ARBA" id="ARBA00022448"/>
    </source>
</evidence>
<keyword evidence="12" id="KW-1185">Reference proteome</keyword>
<feature type="domain" description="Ammonium transporter AmtB-like" evidence="10">
    <location>
        <begin position="315"/>
        <end position="418"/>
    </location>
</feature>
<feature type="region of interest" description="Disordered" evidence="8">
    <location>
        <begin position="870"/>
        <end position="1195"/>
    </location>
</feature>
<feature type="compositionally biased region" description="Polar residues" evidence="8">
    <location>
        <begin position="838"/>
        <end position="847"/>
    </location>
</feature>
<evidence type="ECO:0000256" key="1">
    <source>
        <dbReference type="ARBA" id="ARBA00004141"/>
    </source>
</evidence>
<feature type="transmembrane region" description="Helical" evidence="9">
    <location>
        <begin position="42"/>
        <end position="62"/>
    </location>
</feature>
<dbReference type="PROSITE" id="PS01219">
    <property type="entry name" value="AMMONIUM_TRANSP"/>
    <property type="match status" value="1"/>
</dbReference>
<feature type="transmembrane region" description="Helical" evidence="9">
    <location>
        <begin position="371"/>
        <end position="392"/>
    </location>
</feature>
<keyword evidence="5 9" id="KW-1133">Transmembrane helix</keyword>
<dbReference type="Gene3D" id="1.10.3430.10">
    <property type="entry name" value="Ammonium transporter AmtB like domains"/>
    <property type="match status" value="2"/>
</dbReference>
<evidence type="ECO:0000256" key="4">
    <source>
        <dbReference type="ARBA" id="ARBA00022692"/>
    </source>
</evidence>
<evidence type="ECO:0000313" key="11">
    <source>
        <dbReference type="EMBL" id="CEM02269.1"/>
    </source>
</evidence>
<proteinExistence type="inferred from homology"/>
<keyword evidence="3" id="KW-0813">Transport</keyword>
<feature type="region of interest" description="Disordered" evidence="8">
    <location>
        <begin position="723"/>
        <end position="757"/>
    </location>
</feature>
<gene>
    <name evidence="11" type="ORF">Vbra_20892</name>
</gene>
<dbReference type="VEuPathDB" id="CryptoDB:Vbra_20892"/>
<keyword evidence="6 9" id="KW-0472">Membrane</keyword>
<feature type="region of interest" description="Disordered" evidence="8">
    <location>
        <begin position="1208"/>
        <end position="1399"/>
    </location>
</feature>
<evidence type="ECO:0000313" key="12">
    <source>
        <dbReference type="Proteomes" id="UP000041254"/>
    </source>
</evidence>
<evidence type="ECO:0000256" key="8">
    <source>
        <dbReference type="SAM" id="MobiDB-lite"/>
    </source>
</evidence>